<gene>
    <name evidence="1" type="ORF">AEth_00991</name>
</gene>
<name>A0A8B3S221_9EURY</name>
<dbReference type="AlphaFoldDB" id="A0A8B3S221"/>
<dbReference type="EMBL" id="RPGO01000024">
    <property type="protein sequence ID" value="RZB31037.1"/>
    <property type="molecule type" value="Genomic_DNA"/>
</dbReference>
<evidence type="ECO:0000313" key="2">
    <source>
        <dbReference type="Proteomes" id="UP000291831"/>
    </source>
</evidence>
<dbReference type="Proteomes" id="UP000291831">
    <property type="component" value="Unassembled WGS sequence"/>
</dbReference>
<sequence>MLDKQDTTIEILKSVKEDTSQIKQDTSSMTTIKEDASEIKYSTSEMVSGLWNKYEELHREISEIKATLSAMS</sequence>
<reference evidence="2" key="1">
    <citation type="submission" date="2019-01" db="EMBL/GenBank/DDBJ databases">
        <title>Anaerobic oxidation of ethane by archaea from a marine hydrocarbon seep.</title>
        <authorList>
            <person name="Musat F."/>
        </authorList>
    </citation>
    <scope>NUCLEOTIDE SEQUENCE [LARGE SCALE GENOMIC DNA]</scope>
</reference>
<comment type="caution">
    <text evidence="1">The sequence shown here is derived from an EMBL/GenBank/DDBJ whole genome shotgun (WGS) entry which is preliminary data.</text>
</comment>
<organism evidence="1 2">
    <name type="scientific">Candidatus Argoarchaeum ethanivorans</name>
    <dbReference type="NCBI Taxonomy" id="2608793"/>
    <lineage>
        <taxon>Archaea</taxon>
        <taxon>Methanobacteriati</taxon>
        <taxon>Methanobacteriota</taxon>
        <taxon>Stenosarchaea group</taxon>
        <taxon>Methanomicrobia</taxon>
        <taxon>Methanosarcinales</taxon>
        <taxon>Methanosarcinales incertae sedis</taxon>
        <taxon>GOM Arc I cluster</taxon>
        <taxon>Candidatus Argoarchaeum</taxon>
    </lineage>
</organism>
<evidence type="ECO:0000313" key="1">
    <source>
        <dbReference type="EMBL" id="RZB31037.1"/>
    </source>
</evidence>
<accession>A0A8B3S221</accession>
<proteinExistence type="predicted"/>
<protein>
    <submittedName>
        <fullName evidence="1">Uncharacterized protein</fullName>
    </submittedName>
</protein>